<dbReference type="GO" id="GO:0008033">
    <property type="term" value="P:tRNA processing"/>
    <property type="evidence" value="ECO:0007669"/>
    <property type="project" value="TreeGrafter"/>
</dbReference>
<dbReference type="PROSITE" id="PS51939">
    <property type="entry name" value="XRRM"/>
    <property type="match status" value="1"/>
</dbReference>
<protein>
    <submittedName>
        <fullName evidence="10">DgyrCDS1809</fullName>
    </submittedName>
</protein>
<dbReference type="PROSITE" id="PS50961">
    <property type="entry name" value="HTH_LA"/>
    <property type="match status" value="1"/>
</dbReference>
<dbReference type="PRINTS" id="PR00302">
    <property type="entry name" value="LUPUSLA"/>
</dbReference>
<evidence type="ECO:0000256" key="5">
    <source>
        <dbReference type="SAM" id="Coils"/>
    </source>
</evidence>
<proteinExistence type="predicted"/>
<feature type="domain" description="XRRM" evidence="9">
    <location>
        <begin position="224"/>
        <end position="343"/>
    </location>
</feature>
<dbReference type="GO" id="GO:0045727">
    <property type="term" value="P:positive regulation of translation"/>
    <property type="evidence" value="ECO:0007669"/>
    <property type="project" value="TreeGrafter"/>
</dbReference>
<comment type="subcellular location">
    <subcellularLocation>
        <location evidence="1">Nucleus</location>
    </subcellularLocation>
</comment>
<keyword evidence="5" id="KW-0175">Coiled coil</keyword>
<dbReference type="AlphaFoldDB" id="A0A7I8VDJ6"/>
<evidence type="ECO:0000256" key="2">
    <source>
        <dbReference type="ARBA" id="ARBA00022884"/>
    </source>
</evidence>
<feature type="compositionally biased region" description="Gly residues" evidence="6">
    <location>
        <begin position="330"/>
        <end position="339"/>
    </location>
</feature>
<dbReference type="GO" id="GO:0005829">
    <property type="term" value="C:cytosol"/>
    <property type="evidence" value="ECO:0007669"/>
    <property type="project" value="TreeGrafter"/>
</dbReference>
<organism evidence="10 11">
    <name type="scientific">Dimorphilus gyrociliatus</name>
    <dbReference type="NCBI Taxonomy" id="2664684"/>
    <lineage>
        <taxon>Eukaryota</taxon>
        <taxon>Metazoa</taxon>
        <taxon>Spiralia</taxon>
        <taxon>Lophotrochozoa</taxon>
        <taxon>Annelida</taxon>
        <taxon>Polychaeta</taxon>
        <taxon>Polychaeta incertae sedis</taxon>
        <taxon>Dinophilidae</taxon>
        <taxon>Dimorphilus</taxon>
    </lineage>
</organism>
<evidence type="ECO:0000259" key="8">
    <source>
        <dbReference type="PROSITE" id="PS50961"/>
    </source>
</evidence>
<dbReference type="InterPro" id="IPR035979">
    <property type="entry name" value="RBD_domain_sf"/>
</dbReference>
<dbReference type="InterPro" id="IPR036388">
    <property type="entry name" value="WH-like_DNA-bd_sf"/>
</dbReference>
<dbReference type="Proteomes" id="UP000549394">
    <property type="component" value="Unassembled WGS sequence"/>
</dbReference>
<dbReference type="SMART" id="SM00360">
    <property type="entry name" value="RRM"/>
    <property type="match status" value="2"/>
</dbReference>
<evidence type="ECO:0000259" key="9">
    <source>
        <dbReference type="PROSITE" id="PS51939"/>
    </source>
</evidence>
<reference evidence="10 11" key="1">
    <citation type="submission" date="2020-08" db="EMBL/GenBank/DDBJ databases">
        <authorList>
            <person name="Hejnol A."/>
        </authorList>
    </citation>
    <scope>NUCLEOTIDE SEQUENCE [LARGE SCALE GENOMIC DNA]</scope>
</reference>
<dbReference type="InterPro" id="IPR000504">
    <property type="entry name" value="RRM_dom"/>
</dbReference>
<evidence type="ECO:0000256" key="6">
    <source>
        <dbReference type="SAM" id="MobiDB-lite"/>
    </source>
</evidence>
<dbReference type="Gene3D" id="1.10.10.10">
    <property type="entry name" value="Winged helix-like DNA-binding domain superfamily/Winged helix DNA-binding domain"/>
    <property type="match status" value="1"/>
</dbReference>
<dbReference type="Pfam" id="PF08777">
    <property type="entry name" value="RRM_3"/>
    <property type="match status" value="1"/>
</dbReference>
<dbReference type="Pfam" id="PF00076">
    <property type="entry name" value="RRM_1"/>
    <property type="match status" value="1"/>
</dbReference>
<evidence type="ECO:0000256" key="3">
    <source>
        <dbReference type="ARBA" id="ARBA00023242"/>
    </source>
</evidence>
<dbReference type="InterPro" id="IPR006630">
    <property type="entry name" value="La_HTH"/>
</dbReference>
<keyword evidence="3" id="KW-0539">Nucleus</keyword>
<dbReference type="Pfam" id="PF05383">
    <property type="entry name" value="La"/>
    <property type="match status" value="1"/>
</dbReference>
<dbReference type="InterPro" id="IPR014886">
    <property type="entry name" value="La_xRRM"/>
</dbReference>
<feature type="coiled-coil region" evidence="5">
    <location>
        <begin position="189"/>
        <end position="220"/>
    </location>
</feature>
<dbReference type="CDD" id="cd12291">
    <property type="entry name" value="RRM1_La"/>
    <property type="match status" value="1"/>
</dbReference>
<keyword evidence="2 4" id="KW-0694">RNA-binding</keyword>
<feature type="domain" description="RRM" evidence="7">
    <location>
        <begin position="110"/>
        <end position="185"/>
    </location>
</feature>
<feature type="compositionally biased region" description="Basic residues" evidence="6">
    <location>
        <begin position="342"/>
        <end position="351"/>
    </location>
</feature>
<keyword evidence="11" id="KW-1185">Reference proteome</keyword>
<dbReference type="InterPro" id="IPR002344">
    <property type="entry name" value="Lupus_La"/>
</dbReference>
<evidence type="ECO:0000256" key="4">
    <source>
        <dbReference type="PROSITE-ProRule" id="PRU00332"/>
    </source>
</evidence>
<comment type="caution">
    <text evidence="10">The sequence shown here is derived from an EMBL/GenBank/DDBJ whole genome shotgun (WGS) entry which is preliminary data.</text>
</comment>
<dbReference type="PANTHER" id="PTHR22792:SF166">
    <property type="entry name" value="LUPUS LA PROTEIN HOMOLOG"/>
    <property type="match status" value="1"/>
</dbReference>
<dbReference type="EMBL" id="CAJFCJ010000002">
    <property type="protein sequence ID" value="CAD5112596.1"/>
    <property type="molecule type" value="Genomic_DNA"/>
</dbReference>
<dbReference type="GO" id="GO:0005634">
    <property type="term" value="C:nucleus"/>
    <property type="evidence" value="ECO:0007669"/>
    <property type="project" value="UniProtKB-SubCell"/>
</dbReference>
<dbReference type="GO" id="GO:0010494">
    <property type="term" value="C:cytoplasmic stress granule"/>
    <property type="evidence" value="ECO:0007669"/>
    <property type="project" value="TreeGrafter"/>
</dbReference>
<accession>A0A7I8VDJ6</accession>
<sequence length="351" mass="41275">MTENNGNSLAQLKLKIVKQVEYYFGDINLVRDNFLKGLIKENDGWVSLENMIKFNRLKELSTDLKVIAEALDESKSSLIELNEDKTQIRRVLEKPIPEMNEERKEMLKDLTIYAKGFPLESSMTELMTYFEEYGKVQHVQMRRDKQKKFKGSVFVIFEEKSSLDKFLAEEGTKYGETELVKMLKDDYWKKKIDEKKDRREQEKQDKEQAEQKRIDEERNRFLERVTKGAVLKLTGIAKTISFEEVKKFFNEVAEVAYVAYKTGDTEMNIRFKEENDAKKVFEQLEKSGKILYNEEELDATVLEGEEEIEYWKDLFRERKSNPKSRRGGKRQGGNRGGYGPNSKKRRVNGNN</sequence>
<evidence type="ECO:0000259" key="7">
    <source>
        <dbReference type="PROSITE" id="PS50102"/>
    </source>
</evidence>
<dbReference type="InterPro" id="IPR045180">
    <property type="entry name" value="La_dom_prot"/>
</dbReference>
<feature type="domain" description="HTH La-type RNA-binding" evidence="8">
    <location>
        <begin position="6"/>
        <end position="98"/>
    </location>
</feature>
<dbReference type="SUPFAM" id="SSF54928">
    <property type="entry name" value="RNA-binding domain, RBD"/>
    <property type="match status" value="2"/>
</dbReference>
<gene>
    <name evidence="10" type="ORF">DGYR_LOCUS1709</name>
</gene>
<dbReference type="GO" id="GO:1990904">
    <property type="term" value="C:ribonucleoprotein complex"/>
    <property type="evidence" value="ECO:0007669"/>
    <property type="project" value="UniProtKB-UniRule"/>
</dbReference>
<dbReference type="PROSITE" id="PS50102">
    <property type="entry name" value="RRM"/>
    <property type="match status" value="1"/>
</dbReference>
<evidence type="ECO:0000256" key="1">
    <source>
        <dbReference type="ARBA" id="ARBA00004123"/>
    </source>
</evidence>
<dbReference type="SMART" id="SM00715">
    <property type="entry name" value="LA"/>
    <property type="match status" value="1"/>
</dbReference>
<dbReference type="Gene3D" id="3.30.70.330">
    <property type="match status" value="2"/>
</dbReference>
<evidence type="ECO:0000313" key="10">
    <source>
        <dbReference type="EMBL" id="CAD5112596.1"/>
    </source>
</evidence>
<dbReference type="GO" id="GO:0003729">
    <property type="term" value="F:mRNA binding"/>
    <property type="evidence" value="ECO:0007669"/>
    <property type="project" value="TreeGrafter"/>
</dbReference>
<evidence type="ECO:0000313" key="11">
    <source>
        <dbReference type="Proteomes" id="UP000549394"/>
    </source>
</evidence>
<dbReference type="SUPFAM" id="SSF46785">
    <property type="entry name" value="Winged helix' DNA-binding domain"/>
    <property type="match status" value="1"/>
</dbReference>
<dbReference type="OrthoDB" id="439993at2759"/>
<dbReference type="PANTHER" id="PTHR22792">
    <property type="entry name" value="LUPUS LA PROTEIN-RELATED"/>
    <property type="match status" value="1"/>
</dbReference>
<feature type="region of interest" description="Disordered" evidence="6">
    <location>
        <begin position="319"/>
        <end position="351"/>
    </location>
</feature>
<name>A0A7I8VDJ6_9ANNE</name>
<dbReference type="InterPro" id="IPR012677">
    <property type="entry name" value="Nucleotide-bd_a/b_plait_sf"/>
</dbReference>
<dbReference type="InterPro" id="IPR036390">
    <property type="entry name" value="WH_DNA-bd_sf"/>
</dbReference>